<accession>A0A5Q4BF91</accession>
<sequence>MRVTTAIFGALAASVVTADEIRFKNIHKRIEPTKVIQVLEARGTPECTSAIYAFVDAVTGSDPLPTPPLELENWAATADLASSAADPCETPSVTGSIAPVYTSWYNSMESWRAAHMSEMRDVWHECTDIPLVSAEVQSLLQSGGLCSSKLAELTAEGFSGAENTAATTGTTGAGAGAGAATATPNFAPRETGMAFAAAAAAAAGFVFAAMQ</sequence>
<evidence type="ECO:0008006" key="4">
    <source>
        <dbReference type="Google" id="ProtNLM"/>
    </source>
</evidence>
<organism evidence="2 3">
    <name type="scientific">Colletotrichum shisoi</name>
    <dbReference type="NCBI Taxonomy" id="2078593"/>
    <lineage>
        <taxon>Eukaryota</taxon>
        <taxon>Fungi</taxon>
        <taxon>Dikarya</taxon>
        <taxon>Ascomycota</taxon>
        <taxon>Pezizomycotina</taxon>
        <taxon>Sordariomycetes</taxon>
        <taxon>Hypocreomycetidae</taxon>
        <taxon>Glomerellales</taxon>
        <taxon>Glomerellaceae</taxon>
        <taxon>Colletotrichum</taxon>
        <taxon>Colletotrichum destructivum species complex</taxon>
    </lineage>
</organism>
<name>A0A5Q4BF91_9PEZI</name>
<evidence type="ECO:0000313" key="3">
    <source>
        <dbReference type="Proteomes" id="UP000326340"/>
    </source>
</evidence>
<keyword evidence="1" id="KW-0732">Signal</keyword>
<reference evidence="2 3" key="1">
    <citation type="journal article" date="2019" name="Sci. Rep.">
        <title>Colletotrichum shisoi sp. nov., an anthracnose pathogen of Perilla frutescens in Japan: molecular phylogenetic, morphological and genomic evidence.</title>
        <authorList>
            <person name="Gan P."/>
            <person name="Tsushima A."/>
            <person name="Hiroyama R."/>
            <person name="Narusaka M."/>
            <person name="Takano Y."/>
            <person name="Narusaka Y."/>
            <person name="Kawaradani M."/>
            <person name="Damm U."/>
            <person name="Shirasu K."/>
        </authorList>
    </citation>
    <scope>NUCLEOTIDE SEQUENCE [LARGE SCALE GENOMIC DNA]</scope>
    <source>
        <strain evidence="2 3">PG-2018a</strain>
    </source>
</reference>
<comment type="caution">
    <text evidence="2">The sequence shown here is derived from an EMBL/GenBank/DDBJ whole genome shotgun (WGS) entry which is preliminary data.</text>
</comment>
<feature type="chain" id="PRO_5024976748" description="Infection structure specific protein" evidence="1">
    <location>
        <begin position="19"/>
        <end position="211"/>
    </location>
</feature>
<dbReference type="Proteomes" id="UP000326340">
    <property type="component" value="Unassembled WGS sequence"/>
</dbReference>
<dbReference type="EMBL" id="PUHP01001663">
    <property type="protein sequence ID" value="TQN65377.1"/>
    <property type="molecule type" value="Genomic_DNA"/>
</dbReference>
<dbReference type="OrthoDB" id="4845881at2759"/>
<proteinExistence type="predicted"/>
<protein>
    <recommendedName>
        <fullName evidence="4">Infection structure specific protein</fullName>
    </recommendedName>
</protein>
<gene>
    <name evidence="2" type="ORF">CSHISOI_09893</name>
</gene>
<dbReference type="AlphaFoldDB" id="A0A5Q4BF91"/>
<evidence type="ECO:0000256" key="1">
    <source>
        <dbReference type="SAM" id="SignalP"/>
    </source>
</evidence>
<keyword evidence="3" id="KW-1185">Reference proteome</keyword>
<evidence type="ECO:0000313" key="2">
    <source>
        <dbReference type="EMBL" id="TQN65377.1"/>
    </source>
</evidence>
<feature type="signal peptide" evidence="1">
    <location>
        <begin position="1"/>
        <end position="18"/>
    </location>
</feature>